<dbReference type="AlphaFoldDB" id="A0A1H6UNS1"/>
<dbReference type="InterPro" id="IPR039425">
    <property type="entry name" value="RNA_pol_sigma-70-like"/>
</dbReference>
<evidence type="ECO:0000256" key="4">
    <source>
        <dbReference type="ARBA" id="ARBA00023163"/>
    </source>
</evidence>
<dbReference type="InterPro" id="IPR014284">
    <property type="entry name" value="RNA_pol_sigma-70_dom"/>
</dbReference>
<dbReference type="Pfam" id="PF04542">
    <property type="entry name" value="Sigma70_r2"/>
    <property type="match status" value="1"/>
</dbReference>
<dbReference type="Gene3D" id="1.10.1740.10">
    <property type="match status" value="1"/>
</dbReference>
<name>A0A1H6UNS1_9BACT</name>
<organism evidence="7 8">
    <name type="scientific">Dyadobacter koreensis</name>
    <dbReference type="NCBI Taxonomy" id="408657"/>
    <lineage>
        <taxon>Bacteria</taxon>
        <taxon>Pseudomonadati</taxon>
        <taxon>Bacteroidota</taxon>
        <taxon>Cytophagia</taxon>
        <taxon>Cytophagales</taxon>
        <taxon>Spirosomataceae</taxon>
        <taxon>Dyadobacter</taxon>
    </lineage>
</organism>
<dbReference type="GO" id="GO:0016987">
    <property type="term" value="F:sigma factor activity"/>
    <property type="evidence" value="ECO:0007669"/>
    <property type="project" value="UniProtKB-KW"/>
</dbReference>
<evidence type="ECO:0000259" key="5">
    <source>
        <dbReference type="Pfam" id="PF04542"/>
    </source>
</evidence>
<evidence type="ECO:0000256" key="1">
    <source>
        <dbReference type="ARBA" id="ARBA00010641"/>
    </source>
</evidence>
<comment type="similarity">
    <text evidence="1">Belongs to the sigma-70 factor family. ECF subfamily.</text>
</comment>
<dbReference type="RefSeq" id="WP_090335635.1">
    <property type="nucleotide sequence ID" value="NZ_FNXY01000004.1"/>
</dbReference>
<dbReference type="PANTHER" id="PTHR43133">
    <property type="entry name" value="RNA POLYMERASE ECF-TYPE SIGMA FACTO"/>
    <property type="match status" value="1"/>
</dbReference>
<reference evidence="7 8" key="1">
    <citation type="submission" date="2016-10" db="EMBL/GenBank/DDBJ databases">
        <authorList>
            <person name="de Groot N.N."/>
        </authorList>
    </citation>
    <scope>NUCLEOTIDE SEQUENCE [LARGE SCALE GENOMIC DNA]</scope>
    <source>
        <strain evidence="7 8">DSM 19938</strain>
    </source>
</reference>
<accession>A0A1H6UNS1</accession>
<evidence type="ECO:0000313" key="8">
    <source>
        <dbReference type="Proteomes" id="UP000199532"/>
    </source>
</evidence>
<keyword evidence="3" id="KW-0731">Sigma factor</keyword>
<feature type="domain" description="RNA polymerase sigma-70 region 2" evidence="5">
    <location>
        <begin position="25"/>
        <end position="88"/>
    </location>
</feature>
<dbReference type="EMBL" id="FNXY01000004">
    <property type="protein sequence ID" value="SEI93949.1"/>
    <property type="molecule type" value="Genomic_DNA"/>
</dbReference>
<evidence type="ECO:0000259" key="6">
    <source>
        <dbReference type="Pfam" id="PF08281"/>
    </source>
</evidence>
<dbReference type="NCBIfam" id="TIGR02937">
    <property type="entry name" value="sigma70-ECF"/>
    <property type="match status" value="1"/>
</dbReference>
<dbReference type="Pfam" id="PF08281">
    <property type="entry name" value="Sigma70_r4_2"/>
    <property type="match status" value="1"/>
</dbReference>
<gene>
    <name evidence="7" type="ORF">SAMN04487995_2638</name>
</gene>
<sequence>MSYLNESKILQQISEGDEKAFSELYFKFKPDLYRLVNSILKSQDLTNDTCQEVFIKIWEDRHRLCEIHSFKSYLLATGKNHSLNILRKISFDERRMSVFVSNYNESCNGIEERMQTDEYYKFLQSVLSTLTPQTRRVFQLCRQQGMSYDEAGEAMGVSKSLIKKHMIRSMKILRSAVERDLGIALSILMSSLTDV</sequence>
<dbReference type="InterPro" id="IPR007627">
    <property type="entry name" value="RNA_pol_sigma70_r2"/>
</dbReference>
<protein>
    <submittedName>
        <fullName evidence="7">RNA polymerase sigma-70 factor, ECF subfamily</fullName>
    </submittedName>
</protein>
<dbReference type="OrthoDB" id="799938at2"/>
<dbReference type="InterPro" id="IPR036388">
    <property type="entry name" value="WH-like_DNA-bd_sf"/>
</dbReference>
<dbReference type="InterPro" id="IPR013324">
    <property type="entry name" value="RNA_pol_sigma_r3/r4-like"/>
</dbReference>
<dbReference type="Proteomes" id="UP000199532">
    <property type="component" value="Unassembled WGS sequence"/>
</dbReference>
<dbReference type="SUPFAM" id="SSF88659">
    <property type="entry name" value="Sigma3 and sigma4 domains of RNA polymerase sigma factors"/>
    <property type="match status" value="1"/>
</dbReference>
<keyword evidence="4" id="KW-0804">Transcription</keyword>
<evidence type="ECO:0000313" key="7">
    <source>
        <dbReference type="EMBL" id="SEI93949.1"/>
    </source>
</evidence>
<dbReference type="InterPro" id="IPR013249">
    <property type="entry name" value="RNA_pol_sigma70_r4_t2"/>
</dbReference>
<dbReference type="InterPro" id="IPR013325">
    <property type="entry name" value="RNA_pol_sigma_r2"/>
</dbReference>
<dbReference type="PANTHER" id="PTHR43133:SF46">
    <property type="entry name" value="RNA POLYMERASE SIGMA-70 FACTOR ECF SUBFAMILY"/>
    <property type="match status" value="1"/>
</dbReference>
<dbReference type="SUPFAM" id="SSF88946">
    <property type="entry name" value="Sigma2 domain of RNA polymerase sigma factors"/>
    <property type="match status" value="1"/>
</dbReference>
<dbReference type="GO" id="GO:0003677">
    <property type="term" value="F:DNA binding"/>
    <property type="evidence" value="ECO:0007669"/>
    <property type="project" value="InterPro"/>
</dbReference>
<keyword evidence="2" id="KW-0805">Transcription regulation</keyword>
<evidence type="ECO:0000256" key="2">
    <source>
        <dbReference type="ARBA" id="ARBA00023015"/>
    </source>
</evidence>
<proteinExistence type="inferred from homology"/>
<dbReference type="Gene3D" id="1.10.10.10">
    <property type="entry name" value="Winged helix-like DNA-binding domain superfamily/Winged helix DNA-binding domain"/>
    <property type="match status" value="1"/>
</dbReference>
<evidence type="ECO:0000256" key="3">
    <source>
        <dbReference type="ARBA" id="ARBA00023082"/>
    </source>
</evidence>
<dbReference type="STRING" id="408657.SAMN04487995_2638"/>
<feature type="domain" description="RNA polymerase sigma factor 70 region 4 type 2" evidence="6">
    <location>
        <begin position="123"/>
        <end position="171"/>
    </location>
</feature>
<keyword evidence="8" id="KW-1185">Reference proteome</keyword>
<dbReference type="GO" id="GO:0006352">
    <property type="term" value="P:DNA-templated transcription initiation"/>
    <property type="evidence" value="ECO:0007669"/>
    <property type="project" value="InterPro"/>
</dbReference>